<reference evidence="2 3" key="1">
    <citation type="journal article" date="2024" name="BMC Genomics">
        <title>Genome assembly of redclaw crayfish (Cherax quadricarinatus) provides insights into its immune adaptation and hypoxia tolerance.</title>
        <authorList>
            <person name="Liu Z."/>
            <person name="Zheng J."/>
            <person name="Li H."/>
            <person name="Fang K."/>
            <person name="Wang S."/>
            <person name="He J."/>
            <person name="Zhou D."/>
            <person name="Weng S."/>
            <person name="Chi M."/>
            <person name="Gu Z."/>
            <person name="He J."/>
            <person name="Li F."/>
            <person name="Wang M."/>
        </authorList>
    </citation>
    <scope>NUCLEOTIDE SEQUENCE [LARGE SCALE GENOMIC DNA]</scope>
    <source>
        <strain evidence="2">ZL_2023a</strain>
    </source>
</reference>
<dbReference type="EMBL" id="JARKIK010000015">
    <property type="protein sequence ID" value="KAK8747118.1"/>
    <property type="molecule type" value="Genomic_DNA"/>
</dbReference>
<comment type="caution">
    <text evidence="2">The sequence shown here is derived from an EMBL/GenBank/DDBJ whole genome shotgun (WGS) entry which is preliminary data.</text>
</comment>
<evidence type="ECO:0000313" key="2">
    <source>
        <dbReference type="EMBL" id="KAK8747118.1"/>
    </source>
</evidence>
<name>A0AAW0XRC5_CHEQU</name>
<feature type="chain" id="PRO_5043833410" description="C-type lectin domain-containing protein" evidence="1">
    <location>
        <begin position="28"/>
        <end position="196"/>
    </location>
</feature>
<protein>
    <recommendedName>
        <fullName evidence="4">C-type lectin domain-containing protein</fullName>
    </recommendedName>
</protein>
<dbReference type="AlphaFoldDB" id="A0AAW0XRC5"/>
<feature type="signal peptide" evidence="1">
    <location>
        <begin position="1"/>
        <end position="27"/>
    </location>
</feature>
<keyword evidence="3" id="KW-1185">Reference proteome</keyword>
<dbReference type="Proteomes" id="UP001445076">
    <property type="component" value="Unassembled WGS sequence"/>
</dbReference>
<keyword evidence="1" id="KW-0732">Signal</keyword>
<evidence type="ECO:0000256" key="1">
    <source>
        <dbReference type="SAM" id="SignalP"/>
    </source>
</evidence>
<organism evidence="2 3">
    <name type="scientific">Cherax quadricarinatus</name>
    <name type="common">Australian red claw crayfish</name>
    <dbReference type="NCBI Taxonomy" id="27406"/>
    <lineage>
        <taxon>Eukaryota</taxon>
        <taxon>Metazoa</taxon>
        <taxon>Ecdysozoa</taxon>
        <taxon>Arthropoda</taxon>
        <taxon>Crustacea</taxon>
        <taxon>Multicrustacea</taxon>
        <taxon>Malacostraca</taxon>
        <taxon>Eumalacostraca</taxon>
        <taxon>Eucarida</taxon>
        <taxon>Decapoda</taxon>
        <taxon>Pleocyemata</taxon>
        <taxon>Astacidea</taxon>
        <taxon>Parastacoidea</taxon>
        <taxon>Parastacidae</taxon>
        <taxon>Cherax</taxon>
    </lineage>
</organism>
<proteinExistence type="predicted"/>
<sequence length="196" mass="20895">MYVAPSVDGRHSMLHLLLLTIMGPARAEVSQGAARAEVPKGAARAEVSLIHEGAVGGSAWRYSLLASTSALTWDEARTACEAVPGSMLARVEAWRAEAALEHYLNIIHFTEVVWLANRQTLPQVLEDEQREMKHVGSVGGSADDVEGDLTMGGDVGVTLRCAVYRVGVGVVHELCSAGTVSAALCVQRLSTERPFS</sequence>
<gene>
    <name evidence="2" type="ORF">OTU49_016628</name>
</gene>
<evidence type="ECO:0000313" key="3">
    <source>
        <dbReference type="Proteomes" id="UP001445076"/>
    </source>
</evidence>
<accession>A0AAW0XRC5</accession>
<feature type="non-terminal residue" evidence="2">
    <location>
        <position position="196"/>
    </location>
</feature>
<evidence type="ECO:0008006" key="4">
    <source>
        <dbReference type="Google" id="ProtNLM"/>
    </source>
</evidence>